<evidence type="ECO:0000313" key="7">
    <source>
        <dbReference type="EMBL" id="CAF3545803.1"/>
    </source>
</evidence>
<reference evidence="6" key="1">
    <citation type="submission" date="2021-02" db="EMBL/GenBank/DDBJ databases">
        <authorList>
            <person name="Nowell W R."/>
        </authorList>
    </citation>
    <scope>NUCLEOTIDE SEQUENCE</scope>
</reference>
<gene>
    <name evidence="6" type="ORF">GPM918_LOCUS1577</name>
    <name evidence="7" type="ORF">SRO942_LOCUS1577</name>
</gene>
<keyword evidence="8" id="KW-1185">Reference proteome</keyword>
<proteinExistence type="inferred from homology"/>
<organism evidence="6 8">
    <name type="scientific">Didymodactylos carnosus</name>
    <dbReference type="NCBI Taxonomy" id="1234261"/>
    <lineage>
        <taxon>Eukaryota</taxon>
        <taxon>Metazoa</taxon>
        <taxon>Spiralia</taxon>
        <taxon>Gnathifera</taxon>
        <taxon>Rotifera</taxon>
        <taxon>Eurotatoria</taxon>
        <taxon>Bdelloidea</taxon>
        <taxon>Philodinida</taxon>
        <taxon>Philodinidae</taxon>
        <taxon>Didymodactylos</taxon>
    </lineage>
</organism>
<dbReference type="InterPro" id="IPR003439">
    <property type="entry name" value="ABC_transporter-like_ATP-bd"/>
</dbReference>
<dbReference type="InterPro" id="IPR032781">
    <property type="entry name" value="ABC_tran_Xtn"/>
</dbReference>
<evidence type="ECO:0000256" key="3">
    <source>
        <dbReference type="ARBA" id="ARBA00022741"/>
    </source>
</evidence>
<protein>
    <recommendedName>
        <fullName evidence="5">ABC transporter domain-containing protein</fullName>
    </recommendedName>
</protein>
<feature type="domain" description="ABC transporter" evidence="5">
    <location>
        <begin position="531"/>
        <end position="742"/>
    </location>
</feature>
<comment type="similarity">
    <text evidence="1">Belongs to the ABC transporter superfamily. ABCF family. EF3 subfamily.</text>
</comment>
<dbReference type="AlphaFoldDB" id="A0A813QB57"/>
<dbReference type="GO" id="GO:0005524">
    <property type="term" value="F:ATP binding"/>
    <property type="evidence" value="ECO:0007669"/>
    <property type="project" value="UniProtKB-KW"/>
</dbReference>
<dbReference type="Proteomes" id="UP000663829">
    <property type="component" value="Unassembled WGS sequence"/>
</dbReference>
<sequence>MRTVLETKSKIRPRKIIKKNEEFEFDKKIIPVMVNQVEKARGNYDEKPTGDLLETNRSDYEDIDELEDVLRPLLEDVHKASVEQNEKITDLCEYVCQCLKSESQSNGHDEPKKLLNPMSIGYYNGNDKKDTLTKALFNSDRTFIKPTNDTTTVSHKKLEKVEAKLKEKQERRAKDKSTAANDDQKDFMDEAVVSQATNKKLLQENENIGASRSYDVHIDNFDISYGNKMLILAGTLDLIYGRRYGLVGRNGLGKSTLLRVIANRSLSLPSHLRILHVEQEVEGTDTVALQSVLECDEKRTSLLKEERELNVKLQASGATQDSFLTKRLTQVYQELEQIEAAKAESRAAVILCGLGFTSEMQGKETKCFSGGWRMRLALARALFSKPDLLLLDEPTNMLDLKAIVWLENYLQTWKSTLLVVSHDRTFLNTVATDIVHLNSQKIDSYKGNYDTFLNARIDRQKNQQREYEAQKEYRQHIQVFIDRFRYNANRAAQVQSKLKLLEKLPELKPVEKEREVHFRFPEPESLNGTVLQLDDVYFGYAKNDLILKNVNLSANLSSRICIVGENGSGKTTLLKLLVEELEPLKGMRHGHRNLKIGYFTQHFVDQLEMNVTCVELLQSRVPGKPIEQYRAELGRFGITGDTALQTVMSLSGGQKSRVAFSVMCMSNPHLLVLDEPTNHLDMETIDALGQAIKKFQGGVILVSHDELLIKHICTEAWLCRQGSVTALEYGFEQYRKLIESELQY</sequence>
<evidence type="ECO:0000259" key="5">
    <source>
        <dbReference type="PROSITE" id="PS50893"/>
    </source>
</evidence>
<dbReference type="FunFam" id="3.40.50.300:FF:001438">
    <property type="entry name" value="ATP-binding cassette sub-family F member 3"/>
    <property type="match status" value="1"/>
</dbReference>
<keyword evidence="3" id="KW-0547">Nucleotide-binding</keyword>
<dbReference type="EMBL" id="CAJNOQ010000150">
    <property type="protein sequence ID" value="CAF0764558.1"/>
    <property type="molecule type" value="Genomic_DNA"/>
</dbReference>
<accession>A0A813QB57</accession>
<dbReference type="PROSITE" id="PS00211">
    <property type="entry name" value="ABC_TRANSPORTER_1"/>
    <property type="match status" value="1"/>
</dbReference>
<dbReference type="GO" id="GO:0016887">
    <property type="term" value="F:ATP hydrolysis activity"/>
    <property type="evidence" value="ECO:0007669"/>
    <property type="project" value="InterPro"/>
</dbReference>
<keyword evidence="2" id="KW-0677">Repeat</keyword>
<evidence type="ECO:0000256" key="2">
    <source>
        <dbReference type="ARBA" id="ARBA00022737"/>
    </source>
</evidence>
<dbReference type="SMART" id="SM00382">
    <property type="entry name" value="AAA"/>
    <property type="match status" value="2"/>
</dbReference>
<dbReference type="Pfam" id="PF12848">
    <property type="entry name" value="ABC_tran_Xtn"/>
    <property type="match status" value="1"/>
</dbReference>
<evidence type="ECO:0000256" key="1">
    <source>
        <dbReference type="ARBA" id="ARBA00011054"/>
    </source>
</evidence>
<keyword evidence="4" id="KW-0067">ATP-binding</keyword>
<dbReference type="InterPro" id="IPR050611">
    <property type="entry name" value="ABCF"/>
</dbReference>
<dbReference type="PANTHER" id="PTHR19211">
    <property type="entry name" value="ATP-BINDING TRANSPORT PROTEIN-RELATED"/>
    <property type="match status" value="1"/>
</dbReference>
<dbReference type="PROSITE" id="PS50893">
    <property type="entry name" value="ABC_TRANSPORTER_2"/>
    <property type="match status" value="2"/>
</dbReference>
<evidence type="ECO:0000313" key="8">
    <source>
        <dbReference type="Proteomes" id="UP000663829"/>
    </source>
</evidence>
<feature type="domain" description="ABC transporter" evidence="5">
    <location>
        <begin position="216"/>
        <end position="464"/>
    </location>
</feature>
<dbReference type="OrthoDB" id="2110130at2759"/>
<dbReference type="CDD" id="cd03221">
    <property type="entry name" value="ABCF_EF-3"/>
    <property type="match status" value="2"/>
</dbReference>
<dbReference type="InterPro" id="IPR027417">
    <property type="entry name" value="P-loop_NTPase"/>
</dbReference>
<dbReference type="Gene3D" id="3.40.50.300">
    <property type="entry name" value="P-loop containing nucleotide triphosphate hydrolases"/>
    <property type="match status" value="2"/>
</dbReference>
<dbReference type="InterPro" id="IPR017871">
    <property type="entry name" value="ABC_transporter-like_CS"/>
</dbReference>
<dbReference type="FunFam" id="3.40.50.300:FF:000104">
    <property type="entry name" value="ATP-binding cassette sub-family F member 3"/>
    <property type="match status" value="1"/>
</dbReference>
<dbReference type="SUPFAM" id="SSF52540">
    <property type="entry name" value="P-loop containing nucleoside triphosphate hydrolases"/>
    <property type="match status" value="2"/>
</dbReference>
<dbReference type="EMBL" id="CAJOBC010000150">
    <property type="protein sequence ID" value="CAF3545803.1"/>
    <property type="molecule type" value="Genomic_DNA"/>
</dbReference>
<dbReference type="Pfam" id="PF00005">
    <property type="entry name" value="ABC_tran"/>
    <property type="match status" value="2"/>
</dbReference>
<evidence type="ECO:0000256" key="4">
    <source>
        <dbReference type="ARBA" id="ARBA00022840"/>
    </source>
</evidence>
<dbReference type="PANTHER" id="PTHR19211:SF117">
    <property type="entry name" value="ATP-BINDING CASSETTE SUB-FAMILY F MEMBER 3"/>
    <property type="match status" value="1"/>
</dbReference>
<dbReference type="InterPro" id="IPR003593">
    <property type="entry name" value="AAA+_ATPase"/>
</dbReference>
<dbReference type="Proteomes" id="UP000681722">
    <property type="component" value="Unassembled WGS sequence"/>
</dbReference>
<evidence type="ECO:0000313" key="6">
    <source>
        <dbReference type="EMBL" id="CAF0764558.1"/>
    </source>
</evidence>
<comment type="caution">
    <text evidence="6">The sequence shown here is derived from an EMBL/GenBank/DDBJ whole genome shotgun (WGS) entry which is preliminary data.</text>
</comment>
<name>A0A813QB57_9BILA</name>